<proteinExistence type="predicted"/>
<comment type="similarity">
    <text evidence="1">To the N-terminal of E.carotovora exoenzyme regulation regulon ORF1. The C-terminal part is colinear with YqcB.</text>
</comment>
<keyword evidence="4" id="KW-1185">Reference proteome</keyword>
<dbReference type="PANTHER" id="PTHR39586:SF1">
    <property type="entry name" value="CYTOPLASMIC PROTEIN"/>
    <property type="match status" value="1"/>
</dbReference>
<evidence type="ECO:0000313" key="4">
    <source>
        <dbReference type="Proteomes" id="UP000254848"/>
    </source>
</evidence>
<evidence type="ECO:0000259" key="2">
    <source>
        <dbReference type="Pfam" id="PF04287"/>
    </source>
</evidence>
<dbReference type="GO" id="GO:0044010">
    <property type="term" value="P:single-species biofilm formation"/>
    <property type="evidence" value="ECO:0007669"/>
    <property type="project" value="TreeGrafter"/>
</dbReference>
<dbReference type="EMBL" id="QRAP01000005">
    <property type="protein sequence ID" value="RDK90775.1"/>
    <property type="molecule type" value="Genomic_DNA"/>
</dbReference>
<evidence type="ECO:0000256" key="1">
    <source>
        <dbReference type="ARBA" id="ARBA00060999"/>
    </source>
</evidence>
<dbReference type="PIRSF" id="PIRSF006257">
    <property type="entry name" value="UCP006257"/>
    <property type="match status" value="1"/>
</dbReference>
<dbReference type="PANTHER" id="PTHR39586">
    <property type="entry name" value="CYTOPLASMIC PROTEIN-RELATED"/>
    <property type="match status" value="1"/>
</dbReference>
<protein>
    <submittedName>
        <fullName evidence="3">Uncharacterized protein YqcC (DUF446 family)</fullName>
    </submittedName>
</protein>
<accession>A0A370QPZ6</accession>
<dbReference type="InterPro" id="IPR007384">
    <property type="entry name" value="UCP006257"/>
</dbReference>
<dbReference type="OrthoDB" id="8794567at2"/>
<evidence type="ECO:0000313" key="3">
    <source>
        <dbReference type="EMBL" id="RDK90775.1"/>
    </source>
</evidence>
<dbReference type="Pfam" id="PF04287">
    <property type="entry name" value="DUF446"/>
    <property type="match status" value="1"/>
</dbReference>
<dbReference type="InterPro" id="IPR023376">
    <property type="entry name" value="YqcC-like_dom"/>
</dbReference>
<dbReference type="Proteomes" id="UP000254848">
    <property type="component" value="Unassembled WGS sequence"/>
</dbReference>
<dbReference type="InterPro" id="IPR036814">
    <property type="entry name" value="YqcC-like_sf"/>
</dbReference>
<feature type="domain" description="YqcC-like" evidence="2">
    <location>
        <begin position="6"/>
        <end position="103"/>
    </location>
</feature>
<organism evidence="3 4">
    <name type="scientific">Enterobacillus tribolii</name>
    <dbReference type="NCBI Taxonomy" id="1487935"/>
    <lineage>
        <taxon>Bacteria</taxon>
        <taxon>Pseudomonadati</taxon>
        <taxon>Pseudomonadota</taxon>
        <taxon>Gammaproteobacteria</taxon>
        <taxon>Enterobacterales</taxon>
        <taxon>Hafniaceae</taxon>
        <taxon>Enterobacillus</taxon>
    </lineage>
</organism>
<reference evidence="3 4" key="1">
    <citation type="submission" date="2018-07" db="EMBL/GenBank/DDBJ databases">
        <title>Genomic Encyclopedia of Type Strains, Phase IV (KMG-IV): sequencing the most valuable type-strain genomes for metagenomic binning, comparative biology and taxonomic classification.</title>
        <authorList>
            <person name="Goeker M."/>
        </authorList>
    </citation>
    <scope>NUCLEOTIDE SEQUENCE [LARGE SCALE GENOMIC DNA]</scope>
    <source>
        <strain evidence="3 4">DSM 103736</strain>
    </source>
</reference>
<dbReference type="Gene3D" id="1.20.1440.40">
    <property type="entry name" value="YqcC-like"/>
    <property type="match status" value="1"/>
</dbReference>
<name>A0A370QPZ6_9GAMM</name>
<dbReference type="FunFam" id="1.20.1440.40:FF:000001">
    <property type="entry name" value="DUF446 domain protein"/>
    <property type="match status" value="1"/>
</dbReference>
<sequence>MSTHIQIRQLLREIADRMQALGLWQDAPPQAEAFSSVEPFCIDTMSAEQWLQWVFLPKMHDLLDSQAALPQGFAIYPYFELAFAQRHEELQPLMVTLLALDNLFASAKN</sequence>
<dbReference type="SUPFAM" id="SSF158452">
    <property type="entry name" value="YqcC-like"/>
    <property type="match status" value="1"/>
</dbReference>
<dbReference type="RefSeq" id="WP_115458607.1">
    <property type="nucleotide sequence ID" value="NZ_QRAP01000005.1"/>
</dbReference>
<comment type="caution">
    <text evidence="3">The sequence shown here is derived from an EMBL/GenBank/DDBJ whole genome shotgun (WGS) entry which is preliminary data.</text>
</comment>
<dbReference type="AlphaFoldDB" id="A0A370QPZ6"/>
<gene>
    <name evidence="3" type="ORF">C8D90_10549</name>
</gene>